<dbReference type="EMBL" id="JBBPBM010000036">
    <property type="protein sequence ID" value="KAK8529199.1"/>
    <property type="molecule type" value="Genomic_DNA"/>
</dbReference>
<gene>
    <name evidence="1" type="ORF">V6N12_059986</name>
</gene>
<dbReference type="PANTHER" id="PTHR34427:SF5">
    <property type="entry name" value="DUF4283 DOMAIN-CONTAINING PROTEIN"/>
    <property type="match status" value="1"/>
</dbReference>
<name>A0ABR2D344_9ROSI</name>
<evidence type="ECO:0000313" key="1">
    <source>
        <dbReference type="EMBL" id="KAK8529199.1"/>
    </source>
</evidence>
<protein>
    <recommendedName>
        <fullName evidence="3">DUF4283 domain-containing protein</fullName>
    </recommendedName>
</protein>
<accession>A0ABR2D344</accession>
<proteinExistence type="predicted"/>
<comment type="caution">
    <text evidence="1">The sequence shown here is derived from an EMBL/GenBank/DDBJ whole genome shotgun (WGS) entry which is preliminary data.</text>
</comment>
<keyword evidence="2" id="KW-1185">Reference proteome</keyword>
<evidence type="ECO:0000313" key="2">
    <source>
        <dbReference type="Proteomes" id="UP001472677"/>
    </source>
</evidence>
<reference evidence="1 2" key="1">
    <citation type="journal article" date="2024" name="G3 (Bethesda)">
        <title>Genome assembly of Hibiscus sabdariffa L. provides insights into metabolisms of medicinal natural products.</title>
        <authorList>
            <person name="Kim T."/>
        </authorList>
    </citation>
    <scope>NUCLEOTIDE SEQUENCE [LARGE SCALE GENOMIC DNA]</scope>
    <source>
        <strain evidence="1">TK-2024</strain>
        <tissue evidence="1">Old leaves</tissue>
    </source>
</reference>
<dbReference type="PANTHER" id="PTHR34427">
    <property type="entry name" value="DUF4283 DOMAIN PROTEIN"/>
    <property type="match status" value="1"/>
</dbReference>
<evidence type="ECO:0008006" key="3">
    <source>
        <dbReference type="Google" id="ProtNLM"/>
    </source>
</evidence>
<organism evidence="1 2">
    <name type="scientific">Hibiscus sabdariffa</name>
    <name type="common">roselle</name>
    <dbReference type="NCBI Taxonomy" id="183260"/>
    <lineage>
        <taxon>Eukaryota</taxon>
        <taxon>Viridiplantae</taxon>
        <taxon>Streptophyta</taxon>
        <taxon>Embryophyta</taxon>
        <taxon>Tracheophyta</taxon>
        <taxon>Spermatophyta</taxon>
        <taxon>Magnoliopsida</taxon>
        <taxon>eudicotyledons</taxon>
        <taxon>Gunneridae</taxon>
        <taxon>Pentapetalae</taxon>
        <taxon>rosids</taxon>
        <taxon>malvids</taxon>
        <taxon>Malvales</taxon>
        <taxon>Malvaceae</taxon>
        <taxon>Malvoideae</taxon>
        <taxon>Hibiscus</taxon>
    </lineage>
</organism>
<sequence>MHVAGSMVLLMFDDDNIQSEYLTTNSLSKWLENIGPWEPKMQIPNRRTWLSISGLPIHLWSEETFSRVVKQWCDLVNIDIETLSPSSFEKAHIQIETDWTFHIVEIIDVRVDDVIFHV</sequence>
<dbReference type="Proteomes" id="UP001472677">
    <property type="component" value="Unassembled WGS sequence"/>
</dbReference>